<accession>A0A317EGM5</accession>
<dbReference type="InterPro" id="IPR011852">
    <property type="entry name" value="TRAP_TAXI"/>
</dbReference>
<evidence type="ECO:0000313" key="1">
    <source>
        <dbReference type="EMBL" id="PWR24365.1"/>
    </source>
</evidence>
<reference evidence="1 2" key="1">
    <citation type="submission" date="2018-05" db="EMBL/GenBank/DDBJ databases">
        <title>Zavarzinia sp. HR-AS.</title>
        <authorList>
            <person name="Lee Y."/>
            <person name="Jeon C.O."/>
        </authorList>
    </citation>
    <scope>NUCLEOTIDE SEQUENCE [LARGE SCALE GENOMIC DNA]</scope>
    <source>
        <strain evidence="1 2">HR-AS</strain>
    </source>
</reference>
<dbReference type="CDD" id="cd13520">
    <property type="entry name" value="PBP2_TAXI_TRAP"/>
    <property type="match status" value="1"/>
</dbReference>
<name>A0A317EGM5_9PROT</name>
<dbReference type="RefSeq" id="WP_109905126.1">
    <property type="nucleotide sequence ID" value="NZ_QGLE01000004.1"/>
</dbReference>
<sequence>MDHPDRSDTVTGLPSPLVPSRRALLLASLGLVLCGGAPRAQEARYLRIATGSAAGTYFPVGETMARLLSHPPGLPACDVGAPCGVPGLVATAETSQGSVDNVQAVASRAVETALAQADVVALAHAGKLFPDRPPLDNLRVIANLYRESMHLVARRDAGIATVKDLAGKRVSLDRAGSGTRGDALMILKAHGVSPKKLTEVELGPSQAADALVSGEIDAFFFLGGVPAAGIADIAPERRIVLIPINGPARDRLLAEGRFFMAGFIPSGAYPTVMATETVDVGAQWICAAEAAEPLIYDITRTLFAPENAASLAAGHPRAAAISLAGATAGIAVPLHPGAARFYQEKGIELPVTGPI</sequence>
<dbReference type="Proteomes" id="UP000245461">
    <property type="component" value="Unassembled WGS sequence"/>
</dbReference>
<organism evidence="1 2">
    <name type="scientific">Zavarzinia aquatilis</name>
    <dbReference type="NCBI Taxonomy" id="2211142"/>
    <lineage>
        <taxon>Bacteria</taxon>
        <taxon>Pseudomonadati</taxon>
        <taxon>Pseudomonadota</taxon>
        <taxon>Alphaproteobacteria</taxon>
        <taxon>Rhodospirillales</taxon>
        <taxon>Zavarziniaceae</taxon>
        <taxon>Zavarzinia</taxon>
    </lineage>
</organism>
<dbReference type="Gene3D" id="3.40.190.10">
    <property type="entry name" value="Periplasmic binding protein-like II"/>
    <property type="match status" value="2"/>
</dbReference>
<dbReference type="SUPFAM" id="SSF53850">
    <property type="entry name" value="Periplasmic binding protein-like II"/>
    <property type="match status" value="1"/>
</dbReference>
<keyword evidence="2" id="KW-1185">Reference proteome</keyword>
<protein>
    <submittedName>
        <fullName evidence="1">Immunogenic protein</fullName>
    </submittedName>
</protein>
<proteinExistence type="predicted"/>
<dbReference type="EMBL" id="QGLE01000004">
    <property type="protein sequence ID" value="PWR24365.1"/>
    <property type="molecule type" value="Genomic_DNA"/>
</dbReference>
<comment type="caution">
    <text evidence="1">The sequence shown here is derived from an EMBL/GenBank/DDBJ whole genome shotgun (WGS) entry which is preliminary data.</text>
</comment>
<dbReference type="PANTHER" id="PTHR42941">
    <property type="entry name" value="SLL1037 PROTEIN"/>
    <property type="match status" value="1"/>
</dbReference>
<dbReference type="AlphaFoldDB" id="A0A317EGM5"/>
<dbReference type="PANTHER" id="PTHR42941:SF1">
    <property type="entry name" value="SLL1037 PROTEIN"/>
    <property type="match status" value="1"/>
</dbReference>
<dbReference type="NCBIfam" id="TIGR02122">
    <property type="entry name" value="TRAP_TAXI"/>
    <property type="match status" value="1"/>
</dbReference>
<gene>
    <name evidence="1" type="ORF">DKG74_09670</name>
</gene>
<dbReference type="OrthoDB" id="8477520at2"/>
<evidence type="ECO:0000313" key="2">
    <source>
        <dbReference type="Proteomes" id="UP000245461"/>
    </source>
</evidence>
<dbReference type="Pfam" id="PF16868">
    <property type="entry name" value="NMT1_3"/>
    <property type="match status" value="1"/>
</dbReference>